<dbReference type="PROSITE" id="PS50033">
    <property type="entry name" value="UBX"/>
    <property type="match status" value="1"/>
</dbReference>
<dbReference type="GO" id="GO:0012506">
    <property type="term" value="C:vesicle membrane"/>
    <property type="evidence" value="ECO:0007669"/>
    <property type="project" value="TreeGrafter"/>
</dbReference>
<dbReference type="AlphaFoldDB" id="W6MN14"/>
<dbReference type="Pfam" id="PF11470">
    <property type="entry name" value="TUG-UBL1"/>
    <property type="match status" value="1"/>
</dbReference>
<keyword evidence="4" id="KW-1185">Reference proteome</keyword>
<dbReference type="InterPro" id="IPR001012">
    <property type="entry name" value="UBX_dom"/>
</dbReference>
<accession>W6MN14</accession>
<dbReference type="GO" id="GO:0005737">
    <property type="term" value="C:cytoplasm"/>
    <property type="evidence" value="ECO:0007669"/>
    <property type="project" value="TreeGrafter"/>
</dbReference>
<dbReference type="Proteomes" id="UP000019384">
    <property type="component" value="Unassembled WGS sequence"/>
</dbReference>
<dbReference type="CDD" id="cd16105">
    <property type="entry name" value="Ubl_ASPSCR1_like"/>
    <property type="match status" value="1"/>
</dbReference>
<name>W6MN14_9ASCO</name>
<feature type="compositionally biased region" description="Basic and acidic residues" evidence="1">
    <location>
        <begin position="240"/>
        <end position="251"/>
    </location>
</feature>
<evidence type="ECO:0000313" key="3">
    <source>
        <dbReference type="EMBL" id="CDK26412.1"/>
    </source>
</evidence>
<organism evidence="3 4">
    <name type="scientific">Kuraishia capsulata CBS 1993</name>
    <dbReference type="NCBI Taxonomy" id="1382522"/>
    <lineage>
        <taxon>Eukaryota</taxon>
        <taxon>Fungi</taxon>
        <taxon>Dikarya</taxon>
        <taxon>Ascomycota</taxon>
        <taxon>Saccharomycotina</taxon>
        <taxon>Pichiomycetes</taxon>
        <taxon>Pichiales</taxon>
        <taxon>Pichiaceae</taxon>
        <taxon>Kuraishia</taxon>
    </lineage>
</organism>
<evidence type="ECO:0000313" key="4">
    <source>
        <dbReference type="Proteomes" id="UP000019384"/>
    </source>
</evidence>
<dbReference type="PANTHER" id="PTHR46467:SF1">
    <property type="entry name" value="TETHER CONTAINING UBX DOMAIN FOR GLUT4"/>
    <property type="match status" value="1"/>
</dbReference>
<dbReference type="GeneID" id="34519805"/>
<sequence>MSLISVNYGARSLKVKTSPGMLLNEILVRSCNHFKLASDKWALKHGQSNIDLSLPVRLSGLSAGAKLELVEKPADGANNSAPSKITLKLQILDSTIVVPADASLLIGQFETGESVLNILRYFEGRTGLSLVERTTTETDVARRVSVTRGYRPVVQSFTRTLSTDSELLKPVSDLGFSSGNVVLRLKFEKVLEEEVGLETAESVPAPEEVLQNNEPIPADDTKMDVDGDTVLKETSPSAQSEKHSTRTDVTPEKDLSEVTVFIPDEVPIKAAATDDSTYDMSISQAKKYQAMLQKKAGSGPMLSQRMRQQAAASAKAVEICQIRVRFPDWTSIQFSLEPTKTLGDLYSSLLEFLVEQKGGTSDGMFFHLATTHPHRILNKTKDDFTKRLVSDLEFGHRTVLVFEDIERVSGKRYLKDQYLSEARPISEAAEVQLDHHRSDLEDAEHEILEEATTVRPTAASQTRSSSKVDGKKIPKWLKFK</sequence>
<dbReference type="HOGENOM" id="CLU_534160_0_0_1"/>
<dbReference type="OrthoDB" id="440781at2759"/>
<feature type="domain" description="UBX" evidence="2">
    <location>
        <begin position="315"/>
        <end position="402"/>
    </location>
</feature>
<dbReference type="EMBL" id="HG793127">
    <property type="protein sequence ID" value="CDK26412.1"/>
    <property type="molecule type" value="Genomic_DNA"/>
</dbReference>
<feature type="compositionally biased region" description="Basic and acidic residues" evidence="1">
    <location>
        <begin position="219"/>
        <end position="231"/>
    </location>
</feature>
<reference evidence="3" key="2">
    <citation type="submission" date="2014-02" db="EMBL/GenBank/DDBJ databases">
        <title>Complete DNA sequence of /Kuraishia capsulata/ illustrates novel genomic features among budding yeasts (/Saccharomycotina/).</title>
        <authorList>
            <person name="Morales L."/>
            <person name="Noel B."/>
            <person name="Porcel B."/>
            <person name="Marcet-Houben M."/>
            <person name="Hullo M-F."/>
            <person name="Sacerdot C."/>
            <person name="Tekaia F."/>
            <person name="Leh-Louis V."/>
            <person name="Despons L."/>
            <person name="Khanna V."/>
            <person name="Aury J-M."/>
            <person name="Barbe V."/>
            <person name="Couloux A."/>
            <person name="Labadie K."/>
            <person name="Pelletier E."/>
            <person name="Souciet J-L."/>
            <person name="Boekhout T."/>
            <person name="Gabaldon T."/>
            <person name="Wincker P."/>
            <person name="Dujon B."/>
        </authorList>
    </citation>
    <scope>NUCLEOTIDE SEQUENCE</scope>
    <source>
        <strain evidence="3">CBS 1993</strain>
    </source>
</reference>
<dbReference type="Pfam" id="PF00789">
    <property type="entry name" value="UBX"/>
    <property type="match status" value="1"/>
</dbReference>
<protein>
    <recommendedName>
        <fullName evidence="2">UBX domain-containing protein</fullName>
    </recommendedName>
</protein>
<dbReference type="InterPro" id="IPR029071">
    <property type="entry name" value="Ubiquitin-like_domsf"/>
</dbReference>
<feature type="region of interest" description="Disordered" evidence="1">
    <location>
        <begin position="449"/>
        <end position="473"/>
    </location>
</feature>
<dbReference type="GO" id="GO:0005634">
    <property type="term" value="C:nucleus"/>
    <property type="evidence" value="ECO:0007669"/>
    <property type="project" value="TreeGrafter"/>
</dbReference>
<dbReference type="InterPro" id="IPR021569">
    <property type="entry name" value="TUG-UBL1"/>
</dbReference>
<reference evidence="3" key="1">
    <citation type="submission" date="2013-12" db="EMBL/GenBank/DDBJ databases">
        <authorList>
            <person name="Genoscope - CEA"/>
        </authorList>
    </citation>
    <scope>NUCLEOTIDE SEQUENCE</scope>
    <source>
        <strain evidence="3">CBS 1993</strain>
    </source>
</reference>
<dbReference type="Gene3D" id="3.10.20.90">
    <property type="entry name" value="Phosphatidylinositol 3-kinase Catalytic Subunit, Chain A, domain 1"/>
    <property type="match status" value="2"/>
</dbReference>
<dbReference type="STRING" id="1382522.W6MN14"/>
<dbReference type="PANTHER" id="PTHR46467">
    <property type="entry name" value="TETHER CONTAINING UBX DOMAIN FOR GLUT4"/>
    <property type="match status" value="1"/>
</dbReference>
<dbReference type="GO" id="GO:0006886">
    <property type="term" value="P:intracellular protein transport"/>
    <property type="evidence" value="ECO:0007669"/>
    <property type="project" value="TreeGrafter"/>
</dbReference>
<dbReference type="RefSeq" id="XP_022458417.1">
    <property type="nucleotide sequence ID" value="XM_022602632.1"/>
</dbReference>
<feature type="compositionally biased region" description="Polar residues" evidence="1">
    <location>
        <begin position="454"/>
        <end position="465"/>
    </location>
</feature>
<evidence type="ECO:0000256" key="1">
    <source>
        <dbReference type="SAM" id="MobiDB-lite"/>
    </source>
</evidence>
<dbReference type="SUPFAM" id="SSF54236">
    <property type="entry name" value="Ubiquitin-like"/>
    <property type="match status" value="2"/>
</dbReference>
<gene>
    <name evidence="3" type="ORF">KUCA_T00002384001</name>
</gene>
<evidence type="ECO:0000259" key="2">
    <source>
        <dbReference type="PROSITE" id="PS50033"/>
    </source>
</evidence>
<dbReference type="CDD" id="cd01767">
    <property type="entry name" value="UBX"/>
    <property type="match status" value="1"/>
</dbReference>
<proteinExistence type="predicted"/>
<feature type="region of interest" description="Disordered" evidence="1">
    <location>
        <begin position="197"/>
        <end position="251"/>
    </location>
</feature>